<keyword evidence="1" id="KW-0472">Membrane</keyword>
<dbReference type="Proteomes" id="UP000290365">
    <property type="component" value="Chromosome"/>
</dbReference>
<accession>A0A4V0YZW9</accession>
<protein>
    <recommendedName>
        <fullName evidence="4">ABC transporter permease</fullName>
    </recommendedName>
</protein>
<feature type="transmembrane region" description="Helical" evidence="1">
    <location>
        <begin position="160"/>
        <end position="178"/>
    </location>
</feature>
<evidence type="ECO:0008006" key="4">
    <source>
        <dbReference type="Google" id="ProtNLM"/>
    </source>
</evidence>
<dbReference type="AlphaFoldDB" id="A0A4V0YZW9"/>
<dbReference type="KEGG" id="kbs:EPA93_36490"/>
<feature type="transmembrane region" description="Helical" evidence="1">
    <location>
        <begin position="292"/>
        <end position="313"/>
    </location>
</feature>
<gene>
    <name evidence="2" type="ORF">EPA93_36490</name>
</gene>
<dbReference type="PANTHER" id="PTHR43471">
    <property type="entry name" value="ABC TRANSPORTER PERMEASE"/>
    <property type="match status" value="1"/>
</dbReference>
<evidence type="ECO:0000256" key="1">
    <source>
        <dbReference type="SAM" id="Phobius"/>
    </source>
</evidence>
<feature type="transmembrane region" description="Helical" evidence="1">
    <location>
        <begin position="70"/>
        <end position="94"/>
    </location>
</feature>
<dbReference type="EMBL" id="CP035758">
    <property type="protein sequence ID" value="QBD81181.1"/>
    <property type="molecule type" value="Genomic_DNA"/>
</dbReference>
<organism evidence="2 3">
    <name type="scientific">Ktedonosporobacter rubrisoli</name>
    <dbReference type="NCBI Taxonomy" id="2509675"/>
    <lineage>
        <taxon>Bacteria</taxon>
        <taxon>Bacillati</taxon>
        <taxon>Chloroflexota</taxon>
        <taxon>Ktedonobacteria</taxon>
        <taxon>Ktedonobacterales</taxon>
        <taxon>Ktedonosporobacteraceae</taxon>
        <taxon>Ktedonosporobacter</taxon>
    </lineage>
</organism>
<evidence type="ECO:0000313" key="3">
    <source>
        <dbReference type="Proteomes" id="UP000290365"/>
    </source>
</evidence>
<keyword evidence="1" id="KW-1133">Transmembrane helix</keyword>
<feature type="transmembrane region" description="Helical" evidence="1">
    <location>
        <begin position="12"/>
        <end position="32"/>
    </location>
</feature>
<feature type="transmembrane region" description="Helical" evidence="1">
    <location>
        <begin position="115"/>
        <end position="140"/>
    </location>
</feature>
<name>A0A4V0YZW9_KTERU</name>
<proteinExistence type="predicted"/>
<keyword evidence="3" id="KW-1185">Reference proteome</keyword>
<sequence length="318" mass="36106">MIWLVWRQYRTALITIAFLLLLLATVMIFNYITYETTLQQELTICMTRPHSCPNIVEPSLNIPIDPNTSLILSLGLVLLLPLTMGIFLGAPLIAREQEQRTHYFAWLQSVSRGRWLAIKLGLLIVATLLGSGLLSIIATWGNLHIHSLIWTNYAMQGPILPGYALLALTLGVAAGAFVHRTLPAMALTFVLYLALFIGLSAIFPYLLPPLSAIDKAPKANITMKEPINELVVHMGYTDQQGHEIREIGTYCGFRASATEDEYEQLINQCIKEHHIQWRLDYQPPERFWPLQWIHAAVLLVISGILVLLTFWRLRQRRM</sequence>
<dbReference type="RefSeq" id="WP_129892242.1">
    <property type="nucleotide sequence ID" value="NZ_CP035758.1"/>
</dbReference>
<keyword evidence="1" id="KW-0812">Transmembrane</keyword>
<feature type="transmembrane region" description="Helical" evidence="1">
    <location>
        <begin position="185"/>
        <end position="207"/>
    </location>
</feature>
<reference evidence="2 3" key="1">
    <citation type="submission" date="2019-01" db="EMBL/GenBank/DDBJ databases">
        <title>Ktedonosporobacter rubrisoli SCAWS-G2.</title>
        <authorList>
            <person name="Huang Y."/>
            <person name="Yan B."/>
        </authorList>
    </citation>
    <scope>NUCLEOTIDE SEQUENCE [LARGE SCALE GENOMIC DNA]</scope>
    <source>
        <strain evidence="2 3">SCAWS-G2</strain>
    </source>
</reference>
<evidence type="ECO:0000313" key="2">
    <source>
        <dbReference type="EMBL" id="QBD81181.1"/>
    </source>
</evidence>
<dbReference type="OrthoDB" id="3579673at2"/>